<dbReference type="Gene3D" id="3.40.50.12480">
    <property type="match status" value="1"/>
</dbReference>
<dbReference type="InterPro" id="IPR053139">
    <property type="entry name" value="Surface_bspA-like"/>
</dbReference>
<dbReference type="InterPro" id="IPR026906">
    <property type="entry name" value="LRR_5"/>
</dbReference>
<comment type="subcellular location">
    <subcellularLocation>
        <location evidence="1">Cell envelope</location>
    </subcellularLocation>
</comment>
<protein>
    <submittedName>
        <fullName evidence="2">Leucine-rich repeat protein</fullName>
    </submittedName>
</protein>
<dbReference type="Gene3D" id="2.60.40.4270">
    <property type="entry name" value="Listeria-Bacteroides repeat domain"/>
    <property type="match status" value="1"/>
</dbReference>
<dbReference type="InterPro" id="IPR042229">
    <property type="entry name" value="Listeria/Bacterioides_rpt_sf"/>
</dbReference>
<evidence type="ECO:0000256" key="1">
    <source>
        <dbReference type="ARBA" id="ARBA00004196"/>
    </source>
</evidence>
<comment type="caution">
    <text evidence="2">The sequence shown here is derived from an EMBL/GenBank/DDBJ whole genome shotgun (WGS) entry which is preliminary data.</text>
</comment>
<gene>
    <name evidence="2" type="ORF">IAB14_06765</name>
</gene>
<dbReference type="PANTHER" id="PTHR45661">
    <property type="entry name" value="SURFACE ANTIGEN"/>
    <property type="match status" value="1"/>
</dbReference>
<dbReference type="Pfam" id="PF13306">
    <property type="entry name" value="LRR_5"/>
    <property type="match status" value="3"/>
</dbReference>
<sequence>MNKHLIRVIVICIVAVTALVLVSCKDTRSLSFDNDTYIIYLDTAPSLKPGVSVKPAKNDYTLSVRNDTIAKVESDGQTLKGLSEGITVLTAVSGEKQATATLIVYAVTPSDPTPSDPEHDGKFVVEFITEVGAIPNQYIEPNGYATRPEDPSRPGYRIYAWYTDAELKNAFDFSTPINGDLRLYAGWGEAEAEFEYGNIEIDGTTYYGITGLKTPHVRYNELSIPQTDPEGTEIRAIGPRAFADMPALETVTISSNLRYIDQYAFVNCTKLTTVTFPHSSIGSGVTTIGEGAFGNCQSLTSINLPSSLRTVGSEAFAKCYALKSIALPSSLKTIPSQAFAYSGLESVDLTHVTSIGMRAFWGALDLATITAPTALARLESEAFRFTAWLNKAAPSGGNVAYLGTTLVYCYPASHIDVIVRSDTTLIANQAFYGNTAKTPTWEQIKSDKYTEPTLERTLQYGFIRLPATPVPRGDYAFQTEKDAIKPDLVVAETAIAAYAESSYYGKSATPEIMDRVYYSRTLNNLSVLLRATTPPAEGFANRYNVIIERYRGSAETLDVKSMLETDFGLGKYYTVTRIHQGAFTSLPSLKQITLPHRIGLIDSFAFNALTALEKIFIRWETLENDDWSVKSGQLADNCFSISGANAASWKIFVPTARLNSYRNFWTRVPGTITRFQPYD</sequence>
<reference evidence="2" key="2">
    <citation type="journal article" date="2021" name="PeerJ">
        <title>Extensive microbial diversity within the chicken gut microbiome revealed by metagenomics and culture.</title>
        <authorList>
            <person name="Gilroy R."/>
            <person name="Ravi A."/>
            <person name="Getino M."/>
            <person name="Pursley I."/>
            <person name="Horton D.L."/>
            <person name="Alikhan N.F."/>
            <person name="Baker D."/>
            <person name="Gharbi K."/>
            <person name="Hall N."/>
            <person name="Watson M."/>
            <person name="Adriaenssens E.M."/>
            <person name="Foster-Nyarko E."/>
            <person name="Jarju S."/>
            <person name="Secka A."/>
            <person name="Antonio M."/>
            <person name="Oren A."/>
            <person name="Chaudhuri R.R."/>
            <person name="La Ragione R."/>
            <person name="Hildebrand F."/>
            <person name="Pallen M.J."/>
        </authorList>
    </citation>
    <scope>NUCLEOTIDE SEQUENCE</scope>
    <source>
        <strain evidence="2">23406</strain>
    </source>
</reference>
<dbReference type="InterPro" id="IPR013378">
    <property type="entry name" value="InlB-like_B-rpt"/>
</dbReference>
<reference evidence="2" key="1">
    <citation type="submission" date="2020-10" db="EMBL/GenBank/DDBJ databases">
        <authorList>
            <person name="Gilroy R."/>
        </authorList>
    </citation>
    <scope>NUCLEOTIDE SEQUENCE</scope>
    <source>
        <strain evidence="2">23406</strain>
    </source>
</reference>
<name>A0A9D1ND13_9FIRM</name>
<organism evidence="2 3">
    <name type="scientific">Candidatus Stercoripulliclostridium merdipullorum</name>
    <dbReference type="NCBI Taxonomy" id="2840952"/>
    <lineage>
        <taxon>Bacteria</taxon>
        <taxon>Bacillati</taxon>
        <taxon>Bacillota</taxon>
        <taxon>Clostridia</taxon>
        <taxon>Eubacteriales</taxon>
        <taxon>Candidatus Stercoripulliclostridium</taxon>
    </lineage>
</organism>
<evidence type="ECO:0000313" key="3">
    <source>
        <dbReference type="Proteomes" id="UP000886891"/>
    </source>
</evidence>
<dbReference type="SUPFAM" id="SSF52058">
    <property type="entry name" value="L domain-like"/>
    <property type="match status" value="1"/>
</dbReference>
<dbReference type="Proteomes" id="UP000886891">
    <property type="component" value="Unassembled WGS sequence"/>
</dbReference>
<dbReference type="AlphaFoldDB" id="A0A9D1ND13"/>
<dbReference type="GO" id="GO:0030313">
    <property type="term" value="C:cell envelope"/>
    <property type="evidence" value="ECO:0007669"/>
    <property type="project" value="UniProtKB-SubCell"/>
</dbReference>
<dbReference type="PANTHER" id="PTHR45661:SF3">
    <property type="entry name" value="IG-LIKE DOMAIN-CONTAINING PROTEIN"/>
    <property type="match status" value="1"/>
</dbReference>
<dbReference type="Gene3D" id="3.80.10.10">
    <property type="entry name" value="Ribonuclease Inhibitor"/>
    <property type="match status" value="1"/>
</dbReference>
<accession>A0A9D1ND13</accession>
<dbReference type="InterPro" id="IPR032675">
    <property type="entry name" value="LRR_dom_sf"/>
</dbReference>
<evidence type="ECO:0000313" key="2">
    <source>
        <dbReference type="EMBL" id="HIV00795.1"/>
    </source>
</evidence>
<dbReference type="Pfam" id="PF09479">
    <property type="entry name" value="Flg_new"/>
    <property type="match status" value="1"/>
</dbReference>
<proteinExistence type="predicted"/>
<dbReference type="EMBL" id="DVOH01000055">
    <property type="protein sequence ID" value="HIV00795.1"/>
    <property type="molecule type" value="Genomic_DNA"/>
</dbReference>
<dbReference type="PROSITE" id="PS51257">
    <property type="entry name" value="PROKAR_LIPOPROTEIN"/>
    <property type="match status" value="1"/>
</dbReference>